<comment type="caution">
    <text evidence="9">The sequence shown here is derived from an EMBL/GenBank/DDBJ whole genome shotgun (WGS) entry which is preliminary data.</text>
</comment>
<accession>A0AAE2BY01</accession>
<evidence type="ECO:0000256" key="1">
    <source>
        <dbReference type="ARBA" id="ARBA00018517"/>
    </source>
</evidence>
<comment type="catalytic activity">
    <reaction evidence="6">
        <text>a 5'-end (N(7)-methyl 5'-triphosphoguanosine)-ribonucleoside in snRNA + S-adenosyl-L-methionine = a 5'-end (N(2),N(7)-dimethyl 5'-triphosphoguanosine)-ribonucleoside in snRNA + S-adenosyl-L-homocysteine + H(+)</text>
        <dbReference type="Rhea" id="RHEA:78471"/>
        <dbReference type="Rhea" id="RHEA-COMP:19085"/>
        <dbReference type="Rhea" id="RHEA-COMP:19087"/>
        <dbReference type="ChEBI" id="CHEBI:15378"/>
        <dbReference type="ChEBI" id="CHEBI:57856"/>
        <dbReference type="ChEBI" id="CHEBI:59789"/>
        <dbReference type="ChEBI" id="CHEBI:156461"/>
        <dbReference type="ChEBI" id="CHEBI:172880"/>
    </reaction>
    <physiologicalReaction direction="left-to-right" evidence="6">
        <dbReference type="Rhea" id="RHEA:78472"/>
    </physiologicalReaction>
</comment>
<evidence type="ECO:0000256" key="5">
    <source>
        <dbReference type="ARBA" id="ARBA00048763"/>
    </source>
</evidence>
<evidence type="ECO:0000313" key="9">
    <source>
        <dbReference type="EMBL" id="KAK4401898.1"/>
    </source>
</evidence>
<evidence type="ECO:0000313" key="10">
    <source>
        <dbReference type="Proteomes" id="UP001289374"/>
    </source>
</evidence>
<dbReference type="GO" id="GO:0005634">
    <property type="term" value="C:nucleus"/>
    <property type="evidence" value="ECO:0007669"/>
    <property type="project" value="TreeGrafter"/>
</dbReference>
<evidence type="ECO:0000256" key="2">
    <source>
        <dbReference type="ARBA" id="ARBA00025783"/>
    </source>
</evidence>
<evidence type="ECO:0000256" key="8">
    <source>
        <dbReference type="SAM" id="MobiDB-lite"/>
    </source>
</evidence>
<dbReference type="EMBL" id="JACGWL010000005">
    <property type="protein sequence ID" value="KAK4401898.1"/>
    <property type="molecule type" value="Genomic_DNA"/>
</dbReference>
<proteinExistence type="inferred from homology"/>
<dbReference type="CDD" id="cd02440">
    <property type="entry name" value="AdoMet_MTases"/>
    <property type="match status" value="1"/>
</dbReference>
<feature type="compositionally biased region" description="Basic residues" evidence="8">
    <location>
        <begin position="13"/>
        <end position="24"/>
    </location>
</feature>
<comment type="similarity">
    <text evidence="2">Belongs to the methyltransferase superfamily. Trimethylguanosine synthase family.</text>
</comment>
<gene>
    <name evidence="9" type="ORF">Sango_0930500</name>
</gene>
<evidence type="ECO:0000256" key="6">
    <source>
        <dbReference type="ARBA" id="ARBA00049075"/>
    </source>
</evidence>
<dbReference type="SUPFAM" id="SSF53335">
    <property type="entry name" value="S-adenosyl-L-methionine-dependent methyltransferases"/>
    <property type="match status" value="1"/>
</dbReference>
<dbReference type="AlphaFoldDB" id="A0AAE2BY01"/>
<dbReference type="PANTHER" id="PTHR14741:SF41">
    <property type="entry name" value="TRIMETHYLGUANOSINE SYNTHASE"/>
    <property type="match status" value="1"/>
</dbReference>
<comment type="catalytic activity">
    <reaction evidence="4">
        <text>a 5'-end (N(7)-methyl 5'-triphosphoguanosine)-ribonucleoside in snoRNA + S-adenosyl-L-methionine = a 5'-end (N(2),N(7)-dimethyl 5'-triphosphoguanosine)-ribonucleoside in snoRNA + S-adenosyl-L-homocysteine + H(+)</text>
        <dbReference type="Rhea" id="RHEA:78475"/>
        <dbReference type="Rhea" id="RHEA-COMP:19086"/>
        <dbReference type="Rhea" id="RHEA-COMP:19088"/>
        <dbReference type="ChEBI" id="CHEBI:15378"/>
        <dbReference type="ChEBI" id="CHEBI:57856"/>
        <dbReference type="ChEBI" id="CHEBI:59789"/>
        <dbReference type="ChEBI" id="CHEBI:156461"/>
        <dbReference type="ChEBI" id="CHEBI:172880"/>
    </reaction>
    <physiologicalReaction direction="left-to-right" evidence="4">
        <dbReference type="Rhea" id="RHEA:78476"/>
    </physiologicalReaction>
</comment>
<evidence type="ECO:0000256" key="3">
    <source>
        <dbReference type="ARBA" id="ARBA00047418"/>
    </source>
</evidence>
<name>A0AAE2BY01_9LAMI</name>
<reference evidence="9" key="1">
    <citation type="submission" date="2020-06" db="EMBL/GenBank/DDBJ databases">
        <authorList>
            <person name="Li T."/>
            <person name="Hu X."/>
            <person name="Zhang T."/>
            <person name="Song X."/>
            <person name="Zhang H."/>
            <person name="Dai N."/>
            <person name="Sheng W."/>
            <person name="Hou X."/>
            <person name="Wei L."/>
        </authorList>
    </citation>
    <scope>NUCLEOTIDE SEQUENCE</scope>
    <source>
        <strain evidence="9">K16</strain>
        <tissue evidence="9">Leaf</tissue>
    </source>
</reference>
<feature type="region of interest" description="Disordered" evidence="8">
    <location>
        <begin position="1"/>
        <end position="24"/>
    </location>
</feature>
<dbReference type="PANTHER" id="PTHR14741">
    <property type="entry name" value="S-ADENOSYLMETHIONINE-DEPENDENT METHYLTRANSFERASE RELATED"/>
    <property type="match status" value="1"/>
</dbReference>
<keyword evidence="10" id="KW-1185">Reference proteome</keyword>
<reference evidence="9" key="2">
    <citation type="journal article" date="2024" name="Plant">
        <title>Genomic evolution and insights into agronomic trait innovations of Sesamum species.</title>
        <authorList>
            <person name="Miao H."/>
            <person name="Wang L."/>
            <person name="Qu L."/>
            <person name="Liu H."/>
            <person name="Sun Y."/>
            <person name="Le M."/>
            <person name="Wang Q."/>
            <person name="Wei S."/>
            <person name="Zheng Y."/>
            <person name="Lin W."/>
            <person name="Duan Y."/>
            <person name="Cao H."/>
            <person name="Xiong S."/>
            <person name="Wang X."/>
            <person name="Wei L."/>
            <person name="Li C."/>
            <person name="Ma Q."/>
            <person name="Ju M."/>
            <person name="Zhao R."/>
            <person name="Li G."/>
            <person name="Mu C."/>
            <person name="Tian Q."/>
            <person name="Mei H."/>
            <person name="Zhang T."/>
            <person name="Gao T."/>
            <person name="Zhang H."/>
        </authorList>
    </citation>
    <scope>NUCLEOTIDE SEQUENCE</scope>
    <source>
        <strain evidence="9">K16</strain>
    </source>
</reference>
<dbReference type="Proteomes" id="UP001289374">
    <property type="component" value="Unassembled WGS sequence"/>
</dbReference>
<evidence type="ECO:0000256" key="7">
    <source>
        <dbReference type="ARBA" id="ARBA00049790"/>
    </source>
</evidence>
<protein>
    <recommendedName>
        <fullName evidence="1">Trimethylguanosine synthase</fullName>
    </recommendedName>
    <alternativeName>
        <fullName evidence="7">Cap-specific guanine-N(2) methyltransferase</fullName>
    </alternativeName>
</protein>
<dbReference type="InterPro" id="IPR029063">
    <property type="entry name" value="SAM-dependent_MTases_sf"/>
</dbReference>
<organism evidence="9 10">
    <name type="scientific">Sesamum angolense</name>
    <dbReference type="NCBI Taxonomy" id="2727404"/>
    <lineage>
        <taxon>Eukaryota</taxon>
        <taxon>Viridiplantae</taxon>
        <taxon>Streptophyta</taxon>
        <taxon>Embryophyta</taxon>
        <taxon>Tracheophyta</taxon>
        <taxon>Spermatophyta</taxon>
        <taxon>Magnoliopsida</taxon>
        <taxon>eudicotyledons</taxon>
        <taxon>Gunneridae</taxon>
        <taxon>Pentapetalae</taxon>
        <taxon>asterids</taxon>
        <taxon>lamiids</taxon>
        <taxon>Lamiales</taxon>
        <taxon>Pedaliaceae</taxon>
        <taxon>Sesamum</taxon>
    </lineage>
</organism>
<comment type="catalytic activity">
    <reaction evidence="3">
        <text>a 5'-end (N(2),N(7)-dimethyl 5'-triphosphoguanosine)-ribonucleoside in snoRNA + S-adenosyl-L-methionine = a 5'-end (N(2),N(2),N(7)-trimethyl 5'-triphosphoguanosine)-ribonucleoside in snoRNA + S-adenosyl-L-homocysteine + H(+)</text>
        <dbReference type="Rhea" id="RHEA:78507"/>
        <dbReference type="Rhea" id="RHEA-COMP:19088"/>
        <dbReference type="Rhea" id="RHEA-COMP:19090"/>
        <dbReference type="ChEBI" id="CHEBI:15378"/>
        <dbReference type="ChEBI" id="CHEBI:57856"/>
        <dbReference type="ChEBI" id="CHEBI:59789"/>
        <dbReference type="ChEBI" id="CHEBI:167623"/>
        <dbReference type="ChEBI" id="CHEBI:172880"/>
    </reaction>
    <physiologicalReaction direction="left-to-right" evidence="3">
        <dbReference type="Rhea" id="RHEA:78508"/>
    </physiologicalReaction>
</comment>
<dbReference type="Pfam" id="PF09445">
    <property type="entry name" value="Methyltransf_15"/>
    <property type="match status" value="1"/>
</dbReference>
<dbReference type="Gene3D" id="3.40.50.150">
    <property type="entry name" value="Vaccinia Virus protein VP39"/>
    <property type="match status" value="1"/>
</dbReference>
<comment type="catalytic activity">
    <reaction evidence="5">
        <text>a 5'-end (N(2),N(7)-dimethyl 5'-triphosphoguanosine)-ribonucleoside in snRNA + S-adenosyl-L-methionine = a 5'-end (N(2),N(2),N(7)-trimethyl 5'-triphosphoguanosine)-ribonucleoside in snRNA + S-adenosyl-L-homocysteine + H(+)</text>
        <dbReference type="Rhea" id="RHEA:78479"/>
        <dbReference type="Rhea" id="RHEA-COMP:19087"/>
        <dbReference type="Rhea" id="RHEA-COMP:19089"/>
        <dbReference type="ChEBI" id="CHEBI:15378"/>
        <dbReference type="ChEBI" id="CHEBI:57856"/>
        <dbReference type="ChEBI" id="CHEBI:59789"/>
        <dbReference type="ChEBI" id="CHEBI:167623"/>
        <dbReference type="ChEBI" id="CHEBI:172880"/>
    </reaction>
    <physiologicalReaction direction="left-to-right" evidence="5">
        <dbReference type="Rhea" id="RHEA:78480"/>
    </physiologicalReaction>
</comment>
<dbReference type="GO" id="GO:0071164">
    <property type="term" value="F:RNA cap trimethylguanosine synthase activity"/>
    <property type="evidence" value="ECO:0007669"/>
    <property type="project" value="TreeGrafter"/>
</dbReference>
<sequence>MSPAKDSGVALSRTRKQRKRFKRKVKIKAKRRAQKLEKLKERENVTPLVKKYWLQRYDLFSMYDVGVKLDEEGWFSVTPEEIAARQAERCAGAGVVIDAFAGVGGNAIQFAKVCHRVVAVDVDPNKVQLAFHNAKIYGVEDYIDFIVGDFFPACTFLKGTSFIRNSGSEIAVWVKHNHSLFQVAQAITPNIIMYLPRNLDMLQANAFMAVFSSLGC</sequence>
<dbReference type="InterPro" id="IPR019012">
    <property type="entry name" value="RNA_cap_Gua-N2-MeTrfase"/>
</dbReference>
<evidence type="ECO:0000256" key="4">
    <source>
        <dbReference type="ARBA" id="ARBA00048740"/>
    </source>
</evidence>